<evidence type="ECO:0000313" key="3">
    <source>
        <dbReference type="Proteomes" id="UP000003288"/>
    </source>
</evidence>
<dbReference type="GO" id="GO:0009055">
    <property type="term" value="F:electron transfer activity"/>
    <property type="evidence" value="ECO:0007669"/>
    <property type="project" value="InterPro"/>
</dbReference>
<reference evidence="2 3" key="1">
    <citation type="journal article" date="2011" name="Stand. Genomic Sci.">
        <title>Draft genome sequence of Caminibacter mediatlanticus strain TB-2, an epsilonproteobacterium isolated from a deep-sea hydrothermal vent.</title>
        <authorList>
            <person name="Giovannelli D."/>
            <person name="Ferriera S."/>
            <person name="Johnson J."/>
            <person name="Kravitz S."/>
            <person name="Perez-Rodriguez I."/>
            <person name="Ricci J."/>
            <person name="O'Brien C."/>
            <person name="Voordeckers J.W."/>
            <person name="Bini E."/>
            <person name="Vetriani C."/>
        </authorList>
    </citation>
    <scope>NUCLEOTIDE SEQUENCE [LARGE SCALE GENOMIC DNA]</scope>
    <source>
        <strain evidence="2 3">TB-2</strain>
    </source>
</reference>
<sequence length="147" mass="17926">MKKLLLILSISCVAFSYTPNNGRVLAAANCFQCHGTNGVSVTNWDSIKDEDVEDFYDDHPIMYAQTFGFNRNEVREIFNYLHSIKSGYYKSEYRDKEKYYNKNRDSYYDKEKYKDYEYKNKRYDDEYKYKNGRYYDEYKNKNYHDDD</sequence>
<gene>
    <name evidence="2" type="ORF">CMTB2_08257</name>
</gene>
<keyword evidence="1" id="KW-0732">Signal</keyword>
<dbReference type="EMBL" id="ABCJ01000005">
    <property type="protein sequence ID" value="EDM23513.1"/>
    <property type="molecule type" value="Genomic_DNA"/>
</dbReference>
<proteinExistence type="predicted"/>
<feature type="signal peptide" evidence="1">
    <location>
        <begin position="1"/>
        <end position="16"/>
    </location>
</feature>
<dbReference type="GO" id="GO:0020037">
    <property type="term" value="F:heme binding"/>
    <property type="evidence" value="ECO:0007669"/>
    <property type="project" value="InterPro"/>
</dbReference>
<evidence type="ECO:0000313" key="2">
    <source>
        <dbReference type="EMBL" id="EDM23513.1"/>
    </source>
</evidence>
<dbReference type="AlphaFoldDB" id="A0AAI9AH07"/>
<evidence type="ECO:0008006" key="4">
    <source>
        <dbReference type="Google" id="ProtNLM"/>
    </source>
</evidence>
<organism evidence="2 3">
    <name type="scientific">Caminibacter mediatlanticus TB-2</name>
    <dbReference type="NCBI Taxonomy" id="391592"/>
    <lineage>
        <taxon>Bacteria</taxon>
        <taxon>Pseudomonadati</taxon>
        <taxon>Campylobacterota</taxon>
        <taxon>Epsilonproteobacteria</taxon>
        <taxon>Nautiliales</taxon>
        <taxon>Nautiliaceae</taxon>
        <taxon>Caminibacter</taxon>
    </lineage>
</organism>
<dbReference type="SUPFAM" id="SSF46626">
    <property type="entry name" value="Cytochrome c"/>
    <property type="match status" value="1"/>
</dbReference>
<evidence type="ECO:0000256" key="1">
    <source>
        <dbReference type="SAM" id="SignalP"/>
    </source>
</evidence>
<comment type="caution">
    <text evidence="2">The sequence shown here is derived from an EMBL/GenBank/DDBJ whole genome shotgun (WGS) entry which is preliminary data.</text>
</comment>
<feature type="chain" id="PRO_5042530291" description="Cytochrome c" evidence="1">
    <location>
        <begin position="17"/>
        <end position="147"/>
    </location>
</feature>
<accession>A0AAI9AH07</accession>
<name>A0AAI9AH07_9BACT</name>
<dbReference type="RefSeq" id="WP_007474737.1">
    <property type="nucleotide sequence ID" value="NZ_ABCJ01000005.1"/>
</dbReference>
<dbReference type="Proteomes" id="UP000003288">
    <property type="component" value="Unassembled WGS sequence"/>
</dbReference>
<protein>
    <recommendedName>
        <fullName evidence="4">Cytochrome c</fullName>
    </recommendedName>
</protein>
<dbReference type="InterPro" id="IPR036909">
    <property type="entry name" value="Cyt_c-like_dom_sf"/>
</dbReference>